<evidence type="ECO:0000313" key="2">
    <source>
        <dbReference type="EMBL" id="AEW45622.1"/>
    </source>
</evidence>
<dbReference type="HOGENOM" id="CLU_083871_0_0_14"/>
<feature type="compositionally biased region" description="Basic and acidic residues" evidence="1">
    <location>
        <begin position="241"/>
        <end position="256"/>
    </location>
</feature>
<organism evidence="2 3">
    <name type="scientific">Mycoplasma haemocanis (strain Illinois)</name>
    <dbReference type="NCBI Taxonomy" id="1111676"/>
    <lineage>
        <taxon>Bacteria</taxon>
        <taxon>Bacillati</taxon>
        <taxon>Mycoplasmatota</taxon>
        <taxon>Mollicutes</taxon>
        <taxon>Mycoplasmataceae</taxon>
        <taxon>Mycoplasma</taxon>
    </lineage>
</organism>
<protein>
    <submittedName>
        <fullName evidence="2">Uncharacterized protein</fullName>
    </submittedName>
</protein>
<dbReference type="STRING" id="1111676.MHC_03810"/>
<accession>H6N7K0</accession>
<proteinExistence type="predicted"/>
<dbReference type="AlphaFoldDB" id="H6N7K0"/>
<dbReference type="Proteomes" id="UP000009135">
    <property type="component" value="Chromosome"/>
</dbReference>
<feature type="region of interest" description="Disordered" evidence="1">
    <location>
        <begin position="230"/>
        <end position="256"/>
    </location>
</feature>
<keyword evidence="3" id="KW-1185">Reference proteome</keyword>
<evidence type="ECO:0000313" key="3">
    <source>
        <dbReference type="Proteomes" id="UP000009135"/>
    </source>
</evidence>
<dbReference type="EMBL" id="CP003199">
    <property type="protein sequence ID" value="AEW45622.1"/>
    <property type="molecule type" value="Genomic_DNA"/>
</dbReference>
<gene>
    <name evidence="2" type="ordered locus">MHC_03810</name>
</gene>
<reference evidence="2 3" key="1">
    <citation type="journal article" date="2012" name="J. Bacteriol.">
        <title>Complete genome sequence of Mycoplasma haemocanis strain Illinois.</title>
        <authorList>
            <person name="do Nascimento N.C."/>
            <person name="Guimaraes A.M."/>
            <person name="Santos A.P."/>
            <person name="Sanmiguel P.J."/>
            <person name="Messick J.B."/>
        </authorList>
    </citation>
    <scope>NUCLEOTIDE SEQUENCE [LARGE SCALE GENOMIC DNA]</scope>
    <source>
        <strain evidence="2 3">Illinois</strain>
    </source>
</reference>
<dbReference type="OrthoDB" id="9821088at2"/>
<name>H6N7K0_MYCHN</name>
<evidence type="ECO:0000256" key="1">
    <source>
        <dbReference type="SAM" id="MobiDB-lite"/>
    </source>
</evidence>
<sequence>MKSPFLKGLVAVVATGTTATGGFFAWKHATKPTDIKSRLIWEGLTIADVNRKGVWGAIYLAKKDVSGFSDFVAASDKATAATQLKQKCSELFGISASDKNFEESYKMAQKWCLKPDLTTIEMQFEFEDREFASGDDDFKNLFALNKGTSGFVEAVKTVVSGFTDKTELETAKGNVQSWCNAMKSKTPEGDNLRNAVSWCSKPESNFKSFMEKKGFRFLLDGEWGSKATSLKSKNGDSALDNDIKSESGNDDGSKLKSWCDKKKVDSAQIHTLSSDLGKIESRCFVRK</sequence>
<dbReference type="KEGG" id="mhe:MHC_03810"/>